<keyword evidence="2" id="KW-1185">Reference proteome</keyword>
<accession>A0ACC2XPA3</accession>
<gene>
    <name evidence="1" type="ORF">QFC24_002659</name>
</gene>
<proteinExistence type="predicted"/>
<reference evidence="1" key="1">
    <citation type="submission" date="2023-04" db="EMBL/GenBank/DDBJ databases">
        <title>Draft Genome sequencing of Naganishia species isolated from polar environments using Oxford Nanopore Technology.</title>
        <authorList>
            <person name="Leo P."/>
            <person name="Venkateswaran K."/>
        </authorList>
    </citation>
    <scope>NUCLEOTIDE SEQUENCE</scope>
    <source>
        <strain evidence="1">DBVPG 5303</strain>
    </source>
</reference>
<dbReference type="EMBL" id="JASBWV010000007">
    <property type="protein sequence ID" value="KAJ9125875.1"/>
    <property type="molecule type" value="Genomic_DNA"/>
</dbReference>
<organism evidence="1 2">
    <name type="scientific">Naganishia onofrii</name>
    <dbReference type="NCBI Taxonomy" id="1851511"/>
    <lineage>
        <taxon>Eukaryota</taxon>
        <taxon>Fungi</taxon>
        <taxon>Dikarya</taxon>
        <taxon>Basidiomycota</taxon>
        <taxon>Agaricomycotina</taxon>
        <taxon>Tremellomycetes</taxon>
        <taxon>Filobasidiales</taxon>
        <taxon>Filobasidiaceae</taxon>
        <taxon>Naganishia</taxon>
    </lineage>
</organism>
<protein>
    <submittedName>
        <fullName evidence="1">Uncharacterized protein</fullName>
    </submittedName>
</protein>
<evidence type="ECO:0000313" key="2">
    <source>
        <dbReference type="Proteomes" id="UP001234202"/>
    </source>
</evidence>
<sequence length="934" mass="103318">MSLDIIADPVTHPTGSPLVDSSNSIKMDSDSENAPKMEVDGTEVRMEKEMEASVKCEPNDINLGRSASVAAAVTVTDGALTERRNQPPVREAKEELSIYLENRARDERKSIIISELAATNEKIKGETDTVIQLNDTSSLPPISSTSEISAAISPPATSDAIPMTALEARSRSPLPAETQPVPFPASEVPSLLLRMGPPVAEFDAPISTALPIEAPGSPTKALPQRPLPDRSLMDRPLSKKPVVDTWFPDEEVRNFQPRKVTDTYIAPRSPSPGRSSMIGRSSIKRRLEHSPLRTFYQRNAERDRRNSRTEDGPRRESTRRDSWRDEHLPAKRYKAEVEDSIGRLPNKQYTAEARDFTENGHATRGDSWRPGDEDRTDQARWQGRTQHDDNRSRHRRSPSVDRRSNWGTRDSEIGRRNHRSGGKRSPSVERKSDWGTRGVSDRGRDYHEDDTRHEKRHRNGPRETNDHRDAISRPSELSARTTRDADIIKSERDDDDYNKRSNGYSRTREYVEAQRQPTRKSQPGHRTADTADHPPRSAGLESLGWNRSSSKQHEGRQTESTRSSHRSPSRQNGRETFSITTANGTTNATEHTTNETGRESIAADAIRSPPPKAQQQIPTGPRPRSNQQAAPLQAPVGNGDAPQNKPVTTGGWSRTALNGANSIPVDTRRGYEAPKVPAPAGPSPSSSSFTPHARKDTFTPPLQDKEYILAKYAAQKHLVKSVWIDNPKAPVANFLTGGRGGANGLGPRGPAYRVTMGRLGGINMARATLPIRGHPSIVGTGDDPVRVQAEKLACLSALFQLAEAGLVKCEEQPVKAPPLELETMDIDDADSEEVTQLSTGETITLKEARAFMDYYCKRFGFGQPEISYETVAMRSGPQKWEAIMEVGGKKIGLGAGTTKKMATRVCYLDVTSYLEKCDQELWKEYVEHAKGQAA</sequence>
<name>A0ACC2XPA3_9TREE</name>
<evidence type="ECO:0000313" key="1">
    <source>
        <dbReference type="EMBL" id="KAJ9125875.1"/>
    </source>
</evidence>
<dbReference type="Proteomes" id="UP001234202">
    <property type="component" value="Unassembled WGS sequence"/>
</dbReference>
<comment type="caution">
    <text evidence="1">The sequence shown here is derived from an EMBL/GenBank/DDBJ whole genome shotgun (WGS) entry which is preliminary data.</text>
</comment>